<dbReference type="Proteomes" id="UP001596996">
    <property type="component" value="Unassembled WGS sequence"/>
</dbReference>
<accession>A0ABW3I7R2</accession>
<gene>
    <name evidence="2" type="ORF">ACFQ02_03835</name>
</gene>
<name>A0ABW3I7R2_9PAST</name>
<sequence length="287" mass="31955">MKESKLRTGLVCIATSGDTVDGRAISQQELKDIYDTYDPNYYTANIWADHKRGDNLGQVLSLKLEQGETESKLYAVLSPTQRLIMLNKQGQYLYSSIEIAPNFRNSGKSYLFGLGVTDTPASVGTTRLEFSQQGEPQNLAYTTPIKNNLTANYQADIEQAEQAEQAEIKGFFHALKQFFTKPENSNHNQNKETEMNEKLLTAIESLNQKLDQFTAQPETKADVKPQADEKAEAVSIEAFNALAKQVQALTEQLNKMTEEATKAPQGVGSFSTDDIINVNGFKFNFGE</sequence>
<keyword evidence="3" id="KW-1185">Reference proteome</keyword>
<evidence type="ECO:0000313" key="3">
    <source>
        <dbReference type="Proteomes" id="UP001596996"/>
    </source>
</evidence>
<comment type="caution">
    <text evidence="2">The sequence shown here is derived from an EMBL/GenBank/DDBJ whole genome shotgun (WGS) entry which is preliminary data.</text>
</comment>
<dbReference type="InterPro" id="IPR009228">
    <property type="entry name" value="Capsid_scaffold_GpO"/>
</dbReference>
<keyword evidence="1" id="KW-0175">Coiled coil</keyword>
<proteinExistence type="predicted"/>
<protein>
    <submittedName>
        <fullName evidence="2">GPO family capsid scaffolding protein</fullName>
    </submittedName>
</protein>
<dbReference type="RefSeq" id="WP_380819536.1">
    <property type="nucleotide sequence ID" value="NZ_JBHTJN010000008.1"/>
</dbReference>
<evidence type="ECO:0000256" key="1">
    <source>
        <dbReference type="SAM" id="Coils"/>
    </source>
</evidence>
<feature type="coiled-coil region" evidence="1">
    <location>
        <begin position="196"/>
        <end position="259"/>
    </location>
</feature>
<dbReference type="EMBL" id="JBHTJN010000008">
    <property type="protein sequence ID" value="MFD0965983.1"/>
    <property type="molecule type" value="Genomic_DNA"/>
</dbReference>
<dbReference type="Pfam" id="PF05929">
    <property type="entry name" value="Phage_GPO"/>
    <property type="match status" value="1"/>
</dbReference>
<reference evidence="3" key="1">
    <citation type="journal article" date="2019" name="Int. J. Syst. Evol. Microbiol.">
        <title>The Global Catalogue of Microorganisms (GCM) 10K type strain sequencing project: providing services to taxonomists for standard genome sequencing and annotation.</title>
        <authorList>
            <consortium name="The Broad Institute Genomics Platform"/>
            <consortium name="The Broad Institute Genome Sequencing Center for Infectious Disease"/>
            <person name="Wu L."/>
            <person name="Ma J."/>
        </authorList>
    </citation>
    <scope>NUCLEOTIDE SEQUENCE [LARGE SCALE GENOMIC DNA]</scope>
    <source>
        <strain evidence="3">CCUG 61707</strain>
    </source>
</reference>
<organism evidence="2 3">
    <name type="scientific">Seminibacterium arietis</name>
    <dbReference type="NCBI Taxonomy" id="1173502"/>
    <lineage>
        <taxon>Bacteria</taxon>
        <taxon>Pseudomonadati</taxon>
        <taxon>Pseudomonadota</taxon>
        <taxon>Gammaproteobacteria</taxon>
        <taxon>Pasteurellales</taxon>
        <taxon>Pasteurellaceae</taxon>
        <taxon>Seminibacterium</taxon>
    </lineage>
</organism>
<evidence type="ECO:0000313" key="2">
    <source>
        <dbReference type="EMBL" id="MFD0965983.1"/>
    </source>
</evidence>